<dbReference type="InterPro" id="IPR019921">
    <property type="entry name" value="Lucif-like_OxRdtase_Rv2161c"/>
</dbReference>
<feature type="domain" description="Luciferase-like" evidence="5">
    <location>
        <begin position="17"/>
        <end position="225"/>
    </location>
</feature>
<evidence type="ECO:0000313" key="7">
    <source>
        <dbReference type="Proteomes" id="UP001500967"/>
    </source>
</evidence>
<evidence type="ECO:0000256" key="2">
    <source>
        <dbReference type="ARBA" id="ARBA00022643"/>
    </source>
</evidence>
<comment type="caution">
    <text evidence="6">The sequence shown here is derived from an EMBL/GenBank/DDBJ whole genome shotgun (WGS) entry which is preliminary data.</text>
</comment>
<dbReference type="PANTHER" id="PTHR42847">
    <property type="entry name" value="ALKANESULFONATE MONOOXYGENASE"/>
    <property type="match status" value="1"/>
</dbReference>
<dbReference type="SUPFAM" id="SSF51679">
    <property type="entry name" value="Bacterial luciferase-like"/>
    <property type="match status" value="1"/>
</dbReference>
<dbReference type="InterPro" id="IPR011251">
    <property type="entry name" value="Luciferase-like_dom"/>
</dbReference>
<protein>
    <submittedName>
        <fullName evidence="6">LLM class F420-dependent oxidoreductase</fullName>
    </submittedName>
</protein>
<keyword evidence="3" id="KW-0560">Oxidoreductase</keyword>
<proteinExistence type="predicted"/>
<reference evidence="6 7" key="1">
    <citation type="journal article" date="2019" name="Int. J. Syst. Evol. Microbiol.">
        <title>The Global Catalogue of Microorganisms (GCM) 10K type strain sequencing project: providing services to taxonomists for standard genome sequencing and annotation.</title>
        <authorList>
            <consortium name="The Broad Institute Genomics Platform"/>
            <consortium name="The Broad Institute Genome Sequencing Center for Infectious Disease"/>
            <person name="Wu L."/>
            <person name="Ma J."/>
        </authorList>
    </citation>
    <scope>NUCLEOTIDE SEQUENCE [LARGE SCALE GENOMIC DNA]</scope>
    <source>
        <strain evidence="6 7">JCM 10425</strain>
    </source>
</reference>
<keyword evidence="2" id="KW-0288">FMN</keyword>
<evidence type="ECO:0000256" key="3">
    <source>
        <dbReference type="ARBA" id="ARBA00023002"/>
    </source>
</evidence>
<evidence type="ECO:0000256" key="1">
    <source>
        <dbReference type="ARBA" id="ARBA00022630"/>
    </source>
</evidence>
<keyword evidence="1" id="KW-0285">Flavoprotein</keyword>
<name>A0ABN0TID2_9ACTN</name>
<sequence>MPLKLGVNLPQTTPYDLAKDVPDFAREAERIGYASLWVFERVITPTEQSGAHGLYGVPDLPWPDHYQRVTDPFIALAQAAAVTSRIALGTGVLVAPLHNPVQLAKTMASLDVASGGRLIAGLGSGWSIDEFDAVAPRPISERGAALDEFLDVAATIWAADPVSFEGSTFRLPPSYLNPKPSGEMPIFLGGLSAPALRRIAERRLGWLPTGLSPAQTTEALSQLRDSAGAELPCITQVGYLSLAEVPSAGRAPYTGSPAQLMEDLAELAAGGVEHVYLTLPYGFGNLKELIDAAEQVYAAAQESGLLAD</sequence>
<evidence type="ECO:0000259" key="5">
    <source>
        <dbReference type="Pfam" id="PF00296"/>
    </source>
</evidence>
<dbReference type="RefSeq" id="WP_344647022.1">
    <property type="nucleotide sequence ID" value="NZ_BAAAGX010000003.1"/>
</dbReference>
<evidence type="ECO:0000313" key="6">
    <source>
        <dbReference type="EMBL" id="GAA0222407.1"/>
    </source>
</evidence>
<gene>
    <name evidence="6" type="ORF">GCM10009539_04510</name>
</gene>
<dbReference type="Pfam" id="PF00296">
    <property type="entry name" value="Bac_luciferase"/>
    <property type="match status" value="1"/>
</dbReference>
<dbReference type="EMBL" id="BAAAGX010000003">
    <property type="protein sequence ID" value="GAA0222407.1"/>
    <property type="molecule type" value="Genomic_DNA"/>
</dbReference>
<organism evidence="6 7">
    <name type="scientific">Cryptosporangium japonicum</name>
    <dbReference type="NCBI Taxonomy" id="80872"/>
    <lineage>
        <taxon>Bacteria</taxon>
        <taxon>Bacillati</taxon>
        <taxon>Actinomycetota</taxon>
        <taxon>Actinomycetes</taxon>
        <taxon>Cryptosporangiales</taxon>
        <taxon>Cryptosporangiaceae</taxon>
        <taxon>Cryptosporangium</taxon>
    </lineage>
</organism>
<dbReference type="InterPro" id="IPR050172">
    <property type="entry name" value="SsuD_RutA_monooxygenase"/>
</dbReference>
<evidence type="ECO:0000256" key="4">
    <source>
        <dbReference type="ARBA" id="ARBA00023033"/>
    </source>
</evidence>
<dbReference type="Gene3D" id="3.20.20.30">
    <property type="entry name" value="Luciferase-like domain"/>
    <property type="match status" value="1"/>
</dbReference>
<keyword evidence="4" id="KW-0503">Monooxygenase</keyword>
<dbReference type="PANTHER" id="PTHR42847:SF4">
    <property type="entry name" value="ALKANESULFONATE MONOOXYGENASE-RELATED"/>
    <property type="match status" value="1"/>
</dbReference>
<keyword evidence="7" id="KW-1185">Reference proteome</keyword>
<dbReference type="NCBIfam" id="TIGR03619">
    <property type="entry name" value="F420_Rv2161c"/>
    <property type="match status" value="1"/>
</dbReference>
<dbReference type="Proteomes" id="UP001500967">
    <property type="component" value="Unassembled WGS sequence"/>
</dbReference>
<accession>A0ABN0TID2</accession>
<dbReference type="InterPro" id="IPR036661">
    <property type="entry name" value="Luciferase-like_sf"/>
</dbReference>